<gene>
    <name evidence="1" type="ORF">AAFF_G00187200</name>
</gene>
<dbReference type="Gene3D" id="3.10.10.10">
    <property type="entry name" value="HIV Type 1 Reverse Transcriptase, subunit A, domain 1"/>
    <property type="match status" value="1"/>
</dbReference>
<dbReference type="EMBL" id="JAINUG010000025">
    <property type="protein sequence ID" value="KAJ8410763.1"/>
    <property type="molecule type" value="Genomic_DNA"/>
</dbReference>
<keyword evidence="2" id="KW-1185">Reference proteome</keyword>
<evidence type="ECO:0000313" key="1">
    <source>
        <dbReference type="EMBL" id="KAJ8410763.1"/>
    </source>
</evidence>
<dbReference type="InterPro" id="IPR043502">
    <property type="entry name" value="DNA/RNA_pol_sf"/>
</dbReference>
<dbReference type="Proteomes" id="UP001221898">
    <property type="component" value="Unassembled WGS sequence"/>
</dbReference>
<evidence type="ECO:0000313" key="2">
    <source>
        <dbReference type="Proteomes" id="UP001221898"/>
    </source>
</evidence>
<sequence length="88" mass="9989">MMYDLDACWTHGEHICILVHQLSDLRMWLEIQEKKAFETPGGLLHSTALPFGSQGPPATFQRLVDHLPRPHLEHAAAHPDNVVIYTHT</sequence>
<organism evidence="1 2">
    <name type="scientific">Aldrovandia affinis</name>
    <dbReference type="NCBI Taxonomy" id="143900"/>
    <lineage>
        <taxon>Eukaryota</taxon>
        <taxon>Metazoa</taxon>
        <taxon>Chordata</taxon>
        <taxon>Craniata</taxon>
        <taxon>Vertebrata</taxon>
        <taxon>Euteleostomi</taxon>
        <taxon>Actinopterygii</taxon>
        <taxon>Neopterygii</taxon>
        <taxon>Teleostei</taxon>
        <taxon>Notacanthiformes</taxon>
        <taxon>Halosauridae</taxon>
        <taxon>Aldrovandia</taxon>
    </lineage>
</organism>
<dbReference type="InterPro" id="IPR043128">
    <property type="entry name" value="Rev_trsase/Diguanyl_cyclase"/>
</dbReference>
<proteinExistence type="predicted"/>
<dbReference type="AlphaFoldDB" id="A0AAD7SYN4"/>
<accession>A0AAD7SYN4</accession>
<reference evidence="1" key="1">
    <citation type="journal article" date="2023" name="Science">
        <title>Genome structures resolve the early diversification of teleost fishes.</title>
        <authorList>
            <person name="Parey E."/>
            <person name="Louis A."/>
            <person name="Montfort J."/>
            <person name="Bouchez O."/>
            <person name="Roques C."/>
            <person name="Iampietro C."/>
            <person name="Lluch J."/>
            <person name="Castinel A."/>
            <person name="Donnadieu C."/>
            <person name="Desvignes T."/>
            <person name="Floi Bucao C."/>
            <person name="Jouanno E."/>
            <person name="Wen M."/>
            <person name="Mejri S."/>
            <person name="Dirks R."/>
            <person name="Jansen H."/>
            <person name="Henkel C."/>
            <person name="Chen W.J."/>
            <person name="Zahm M."/>
            <person name="Cabau C."/>
            <person name="Klopp C."/>
            <person name="Thompson A.W."/>
            <person name="Robinson-Rechavi M."/>
            <person name="Braasch I."/>
            <person name="Lecointre G."/>
            <person name="Bobe J."/>
            <person name="Postlethwait J.H."/>
            <person name="Berthelot C."/>
            <person name="Roest Crollius H."/>
            <person name="Guiguen Y."/>
        </authorList>
    </citation>
    <scope>NUCLEOTIDE SEQUENCE</scope>
    <source>
        <strain evidence="1">NC1722</strain>
    </source>
</reference>
<dbReference type="SUPFAM" id="SSF56672">
    <property type="entry name" value="DNA/RNA polymerases"/>
    <property type="match status" value="1"/>
</dbReference>
<comment type="caution">
    <text evidence="1">The sequence shown here is derived from an EMBL/GenBank/DDBJ whole genome shotgun (WGS) entry which is preliminary data.</text>
</comment>
<name>A0AAD7SYN4_9TELE</name>
<dbReference type="Gene3D" id="3.30.70.270">
    <property type="match status" value="1"/>
</dbReference>
<protein>
    <submittedName>
        <fullName evidence="1">Uncharacterized protein</fullName>
    </submittedName>
</protein>